<evidence type="ECO:0000313" key="3">
    <source>
        <dbReference type="EMBL" id="CAF3823988.1"/>
    </source>
</evidence>
<dbReference type="Proteomes" id="UP000663836">
    <property type="component" value="Unassembled WGS sequence"/>
</dbReference>
<comment type="caution">
    <text evidence="4">The sequence shown here is derived from an EMBL/GenBank/DDBJ whole genome shotgun (WGS) entry which is preliminary data.</text>
</comment>
<dbReference type="AlphaFoldDB" id="A0A819N8X9"/>
<keyword evidence="1" id="KW-0812">Transmembrane</keyword>
<feature type="transmembrane region" description="Helical" evidence="1">
    <location>
        <begin position="362"/>
        <end position="381"/>
    </location>
</feature>
<dbReference type="EMBL" id="CAJOBE010018073">
    <property type="protein sequence ID" value="CAF4216922.1"/>
    <property type="molecule type" value="Genomic_DNA"/>
</dbReference>
<name>A0A819N8X9_9BILA</name>
<keyword evidence="1" id="KW-0472">Membrane</keyword>
<evidence type="ECO:0000313" key="4">
    <source>
        <dbReference type="EMBL" id="CAF3992709.1"/>
    </source>
</evidence>
<evidence type="ECO:0000313" key="5">
    <source>
        <dbReference type="EMBL" id="CAF4216922.1"/>
    </source>
</evidence>
<protein>
    <recommendedName>
        <fullName evidence="2">MULE transposase domain-containing protein</fullName>
    </recommendedName>
</protein>
<gene>
    <name evidence="5" type="ORF">FNK824_LOCUS37053</name>
    <name evidence="3" type="ORF">JBS370_LOCUS16637</name>
    <name evidence="4" type="ORF">OTI717_LOCUS28567</name>
</gene>
<dbReference type="Proteomes" id="UP000663823">
    <property type="component" value="Unassembled WGS sequence"/>
</dbReference>
<feature type="domain" description="MULE transposase" evidence="2">
    <location>
        <begin position="132"/>
        <end position="229"/>
    </location>
</feature>
<dbReference type="InterPro" id="IPR018289">
    <property type="entry name" value="MULE_transposase_dom"/>
</dbReference>
<dbReference type="EMBL" id="CAJOAX010006830">
    <property type="protein sequence ID" value="CAF3992709.1"/>
    <property type="molecule type" value="Genomic_DNA"/>
</dbReference>
<dbReference type="PANTHER" id="PTHR47160">
    <property type="entry name" value="PUTATIVE-RELATED"/>
    <property type="match status" value="1"/>
</dbReference>
<evidence type="ECO:0000313" key="6">
    <source>
        <dbReference type="Proteomes" id="UP000663823"/>
    </source>
</evidence>
<evidence type="ECO:0000259" key="2">
    <source>
        <dbReference type="Pfam" id="PF10551"/>
    </source>
</evidence>
<dbReference type="PANTHER" id="PTHR47160:SF10">
    <property type="entry name" value="MULE TRANSPOSASE DOMAIN-CONTAINING PROTEIN"/>
    <property type="match status" value="1"/>
</dbReference>
<dbReference type="EMBL" id="CAJOBD010001691">
    <property type="protein sequence ID" value="CAF3823988.1"/>
    <property type="molecule type" value="Genomic_DNA"/>
</dbReference>
<reference evidence="4" key="1">
    <citation type="submission" date="2021-02" db="EMBL/GenBank/DDBJ databases">
        <authorList>
            <person name="Nowell W R."/>
        </authorList>
    </citation>
    <scope>NUCLEOTIDE SEQUENCE</scope>
</reference>
<dbReference type="Pfam" id="PF10551">
    <property type="entry name" value="MULE"/>
    <property type="match status" value="1"/>
</dbReference>
<organism evidence="4 6">
    <name type="scientific">Rotaria sordida</name>
    <dbReference type="NCBI Taxonomy" id="392033"/>
    <lineage>
        <taxon>Eukaryota</taxon>
        <taxon>Metazoa</taxon>
        <taxon>Spiralia</taxon>
        <taxon>Gnathifera</taxon>
        <taxon>Rotifera</taxon>
        <taxon>Eurotatoria</taxon>
        <taxon>Bdelloidea</taxon>
        <taxon>Philodinida</taxon>
        <taxon>Philodinidae</taxon>
        <taxon>Rotaria</taxon>
    </lineage>
</organism>
<feature type="transmembrane region" description="Helical" evidence="1">
    <location>
        <begin position="149"/>
        <end position="169"/>
    </location>
</feature>
<evidence type="ECO:0000256" key="1">
    <source>
        <dbReference type="SAM" id="Phobius"/>
    </source>
</evidence>
<accession>A0A819N8X9</accession>
<dbReference type="Proteomes" id="UP000663874">
    <property type="component" value="Unassembled WGS sequence"/>
</dbReference>
<keyword evidence="1" id="KW-1133">Transmembrane helix</keyword>
<sequence length="385" mass="44309">MYLCGSKSEHNHEPNPEMITVRQVRHNIKERALKEVIPIPMIYEQELSKASTNPTTLAILPTSEEIYPSVLKVRQKVIPLLPQSCFFDIPDEYKTTIDGQRFLLADESLIRRERLLMFSSDRQLDLLFQSPVVYMDGTFAKSPPHFKQIYIIHAVFIDICLPCVFCLLINKKAVTYRHIFDELKQIAVNRGKIFSPAMIMSDFESGIIPVVKSEFPTSKHSACFFHFCQAIYRQIQHLGMQKDYSTNESLRLLCRKIMALALMPREQVVNSFNEIQADADQLPDRPMADLLKYFEQNWLNDIDLWNVFASDIRTNNDITTESIVVYIVTTRISGPSSTGATKRKNIRTTSTQRRIDVLYSRYANNLINVSNLLLGLSYVVAKKSK</sequence>
<proteinExistence type="predicted"/>